<dbReference type="InterPro" id="IPR002172">
    <property type="entry name" value="LDrepeatLR_classA_rpt"/>
</dbReference>
<feature type="coiled-coil region" evidence="6">
    <location>
        <begin position="366"/>
        <end position="400"/>
    </location>
</feature>
<reference evidence="11 12" key="1">
    <citation type="submission" date="2020-02" db="EMBL/GenBank/DDBJ databases">
        <authorList>
            <person name="Ferguson B K."/>
        </authorList>
    </citation>
    <scope>NUCLEOTIDE SEQUENCE [LARGE SCALE GENOMIC DNA]</scope>
</reference>
<feature type="region of interest" description="Disordered" evidence="7">
    <location>
        <begin position="176"/>
        <end position="225"/>
    </location>
</feature>
<feature type="compositionally biased region" description="Basic and acidic residues" evidence="7">
    <location>
        <begin position="176"/>
        <end position="202"/>
    </location>
</feature>
<feature type="compositionally biased region" description="Low complexity" evidence="7">
    <location>
        <begin position="700"/>
        <end position="717"/>
    </location>
</feature>
<evidence type="ECO:0000256" key="3">
    <source>
        <dbReference type="ARBA" id="ARBA00022824"/>
    </source>
</evidence>
<keyword evidence="2 8" id="KW-0732">Signal</keyword>
<feature type="signal peptide" evidence="8">
    <location>
        <begin position="1"/>
        <end position="24"/>
    </location>
</feature>
<dbReference type="Gene3D" id="2.70.130.10">
    <property type="entry name" value="Mannose-6-phosphate receptor binding domain"/>
    <property type="match status" value="1"/>
</dbReference>
<dbReference type="GO" id="GO:0005509">
    <property type="term" value="F:calcium ion binding"/>
    <property type="evidence" value="ECO:0007669"/>
    <property type="project" value="InterPro"/>
</dbReference>
<evidence type="ECO:0000256" key="8">
    <source>
        <dbReference type="SAM" id="SignalP"/>
    </source>
</evidence>
<feature type="compositionally biased region" description="Basic and acidic residues" evidence="7">
    <location>
        <begin position="758"/>
        <end position="767"/>
    </location>
</feature>
<evidence type="ECO:0000256" key="2">
    <source>
        <dbReference type="ARBA" id="ARBA00022729"/>
    </source>
</evidence>
<dbReference type="Pfam" id="PF12999">
    <property type="entry name" value="PRKCSH-like"/>
    <property type="match status" value="1"/>
</dbReference>
<dbReference type="InterPro" id="IPR036607">
    <property type="entry name" value="PRKCSH"/>
</dbReference>
<feature type="region of interest" description="Disordered" evidence="7">
    <location>
        <begin position="628"/>
        <end position="767"/>
    </location>
</feature>
<dbReference type="Pfam" id="PF13015">
    <property type="entry name" value="PRKCSH_1"/>
    <property type="match status" value="1"/>
</dbReference>
<organism evidence="11 12">
    <name type="scientific">Trichogramma brassicae</name>
    <dbReference type="NCBI Taxonomy" id="86971"/>
    <lineage>
        <taxon>Eukaryota</taxon>
        <taxon>Metazoa</taxon>
        <taxon>Ecdysozoa</taxon>
        <taxon>Arthropoda</taxon>
        <taxon>Hexapoda</taxon>
        <taxon>Insecta</taxon>
        <taxon>Pterygota</taxon>
        <taxon>Neoptera</taxon>
        <taxon>Endopterygota</taxon>
        <taxon>Hymenoptera</taxon>
        <taxon>Apocrita</taxon>
        <taxon>Proctotrupomorpha</taxon>
        <taxon>Chalcidoidea</taxon>
        <taxon>Trichogrammatidae</taxon>
        <taxon>Trichogramma</taxon>
    </lineage>
</organism>
<protein>
    <recommendedName>
        <fullName evidence="1">Glucosidase 2 subunit beta</fullName>
    </recommendedName>
</protein>
<evidence type="ECO:0000256" key="4">
    <source>
        <dbReference type="ARBA" id="ARBA00022837"/>
    </source>
</evidence>
<dbReference type="InterPro" id="IPR028146">
    <property type="entry name" value="PRKCSH_N"/>
</dbReference>
<feature type="domain" description="MRH" evidence="10">
    <location>
        <begin position="416"/>
        <end position="517"/>
    </location>
</feature>
<keyword evidence="6" id="KW-0175">Coiled coil</keyword>
<dbReference type="PROSITE" id="PS51914">
    <property type="entry name" value="MRH"/>
    <property type="match status" value="1"/>
</dbReference>
<accession>A0A6H5I0R3</accession>
<evidence type="ECO:0000256" key="5">
    <source>
        <dbReference type="ARBA" id="ARBA00023157"/>
    </source>
</evidence>
<proteinExistence type="predicted"/>
<feature type="domain" description="EF-hand" evidence="9">
    <location>
        <begin position="223"/>
        <end position="258"/>
    </location>
</feature>
<dbReference type="SUPFAM" id="SSF50911">
    <property type="entry name" value="Mannose 6-phosphate receptor domain"/>
    <property type="match status" value="1"/>
</dbReference>
<dbReference type="InterPro" id="IPR002048">
    <property type="entry name" value="EF_hand_dom"/>
</dbReference>
<dbReference type="CDD" id="cd00112">
    <property type="entry name" value="LDLa"/>
    <property type="match status" value="1"/>
</dbReference>
<keyword evidence="3" id="KW-0256">Endoplasmic reticulum</keyword>
<dbReference type="SUPFAM" id="SSF47473">
    <property type="entry name" value="EF-hand"/>
    <property type="match status" value="1"/>
</dbReference>
<dbReference type="GO" id="GO:0017177">
    <property type="term" value="C:glucosidase II complex"/>
    <property type="evidence" value="ECO:0007669"/>
    <property type="project" value="TreeGrafter"/>
</dbReference>
<dbReference type="PROSITE" id="PS50222">
    <property type="entry name" value="EF_HAND_2"/>
    <property type="match status" value="1"/>
</dbReference>
<dbReference type="OrthoDB" id="28322at2759"/>
<evidence type="ECO:0000259" key="10">
    <source>
        <dbReference type="PROSITE" id="PS51914"/>
    </source>
</evidence>
<dbReference type="EMBL" id="CADCXV010000014">
    <property type="protein sequence ID" value="CAB0027868.1"/>
    <property type="molecule type" value="Genomic_DNA"/>
</dbReference>
<dbReference type="Proteomes" id="UP000479190">
    <property type="component" value="Unassembled WGS sequence"/>
</dbReference>
<dbReference type="PANTHER" id="PTHR12630:SF1">
    <property type="entry name" value="GLUCOSIDASE 2 SUBUNIT BETA"/>
    <property type="match status" value="1"/>
</dbReference>
<dbReference type="InterPro" id="IPR011992">
    <property type="entry name" value="EF-hand-dom_pair"/>
</dbReference>
<keyword evidence="12" id="KW-1185">Reference proteome</keyword>
<dbReference type="SUPFAM" id="SSF57424">
    <property type="entry name" value="LDL receptor-like module"/>
    <property type="match status" value="1"/>
</dbReference>
<evidence type="ECO:0000256" key="6">
    <source>
        <dbReference type="SAM" id="Coils"/>
    </source>
</evidence>
<dbReference type="InterPro" id="IPR018247">
    <property type="entry name" value="EF_Hand_1_Ca_BS"/>
</dbReference>
<dbReference type="PROSITE" id="PS00018">
    <property type="entry name" value="EF_HAND_1"/>
    <property type="match status" value="1"/>
</dbReference>
<evidence type="ECO:0000256" key="1">
    <source>
        <dbReference type="ARBA" id="ARBA00022387"/>
    </source>
</evidence>
<name>A0A6H5I0R3_9HYME</name>
<keyword evidence="5" id="KW-1015">Disulfide bond</keyword>
<evidence type="ECO:0000256" key="7">
    <source>
        <dbReference type="SAM" id="MobiDB-lite"/>
    </source>
</evidence>
<feature type="region of interest" description="Disordered" evidence="7">
    <location>
        <begin position="325"/>
        <end position="362"/>
    </location>
</feature>
<dbReference type="InterPro" id="IPR009011">
    <property type="entry name" value="Man6P_isomerase_rcpt-bd_dom_sf"/>
</dbReference>
<dbReference type="Gene3D" id="4.10.400.10">
    <property type="entry name" value="Low-density Lipoprotein Receptor"/>
    <property type="match status" value="1"/>
</dbReference>
<evidence type="ECO:0000259" key="9">
    <source>
        <dbReference type="PROSITE" id="PS50222"/>
    </source>
</evidence>
<evidence type="ECO:0000313" key="12">
    <source>
        <dbReference type="Proteomes" id="UP000479190"/>
    </source>
</evidence>
<feature type="compositionally biased region" description="Basic and acidic residues" evidence="7">
    <location>
        <begin position="325"/>
        <end position="334"/>
    </location>
</feature>
<dbReference type="InterPro" id="IPR044865">
    <property type="entry name" value="MRH_dom"/>
</dbReference>
<evidence type="ECO:0000313" key="11">
    <source>
        <dbReference type="EMBL" id="CAB0027868.1"/>
    </source>
</evidence>
<keyword evidence="4" id="KW-0106">Calcium</keyword>
<dbReference type="GO" id="GO:0006491">
    <property type="term" value="P:N-glycan processing"/>
    <property type="evidence" value="ECO:0007669"/>
    <property type="project" value="TreeGrafter"/>
</dbReference>
<dbReference type="InterPro" id="IPR036055">
    <property type="entry name" value="LDL_receptor-like_sf"/>
</dbReference>
<dbReference type="PANTHER" id="PTHR12630">
    <property type="entry name" value="N-LINKED OLIGOSACCHARIDE PROCESSING"/>
    <property type="match status" value="1"/>
</dbReference>
<dbReference type="AlphaFoldDB" id="A0A6H5I0R3"/>
<sequence length="928" mass="105579">MQTRTTLTLFLAFTTVCLLGHVVAGKVQQLRLRGIPLSKSTLYPSDRDFECLDGSRTISFLKVNDDYCDCEDGSDEPGTAACPNGTFYCQNTGHQSVYIPSSWVNDGVCDCCDASDEYSSDMKCLDNCHELGREAWIKAQEAIELAKEGNKIRQEYITRGKQLKIENQSQLTKLQTDREEAELSKQELEQVKKQAEEREAAALEKYNPPPQEEQPALEQKEDEEEFEAENYFKMLDSDSSGTISIAELQTRATFDKNHDGEVREEALYFLNNFEELTMQEFIDTAWANVKPFLMLEKGLFKPAERDQENKEQEEQMEYDDEIHEGEGGEDHIEESNLNDGQAQVEEVPVASESTPEPPAPKYDEETQALIDEATDARQRFQEAERSVLDLLAKIRSIEEKTERDYGLEEEFAVLDGQCFDYTDLEYVYTLCPFGKATQRSKSGGSEVSLGQWREWIGPENAKYTKAKFDRGLTCWNGPSRSIIVTLTCGTENKLLSVSEPNRCEYAMEFSTPALCNPNIEKQDVHDELEHIVRPNSVGTLTLKKRLGLAYLPPSIRDYEYLIKGIKKRQPYIIRSRDQTRKTDFFVELKNTRQEERYGRAQQQRNNLGCKQHLARDEQRQCLPRARAANDNSCCPKGLSSQPKSRQKVVGPLPQLRPRERHHRHRDSNVARLAVASPRREVVSPPAHGGWPPAQQPVMVSPRSLPAFPSSSSGAGAEPDPPPSPDAAVPDPTCPARLLSAAEVPASQPAVRQRANPEGARRPNPERNAQRELVAELRAITSSDQLEEVMGRVNTFLSRLTWRREPAPRRRRNVPQRPADRTTEAKRLQRLYRLNKKRAAQQILAGPDRTCEVNIANTERFFTNLAAHRTSNRRSVRNNNFAGRKNHQRKFFPTLRNWGSGDHVERCDFCTLGGQMVLLIIFWVQTYFL</sequence>
<gene>
    <name evidence="11" type="ORF">TBRA_LOCUS98</name>
</gene>
<dbReference type="InterPro" id="IPR039794">
    <property type="entry name" value="Gtb1-like"/>
</dbReference>
<feature type="chain" id="PRO_5026204578" description="Glucosidase 2 subunit beta" evidence="8">
    <location>
        <begin position="25"/>
        <end position="928"/>
    </location>
</feature>